<dbReference type="GO" id="GO:0005634">
    <property type="term" value="C:nucleus"/>
    <property type="evidence" value="ECO:0007669"/>
    <property type="project" value="UniProtKB-SubCell"/>
</dbReference>
<feature type="compositionally biased region" description="Basic residues" evidence="4">
    <location>
        <begin position="240"/>
        <end position="257"/>
    </location>
</feature>
<feature type="compositionally biased region" description="Low complexity" evidence="4">
    <location>
        <begin position="1"/>
        <end position="19"/>
    </location>
</feature>
<feature type="compositionally biased region" description="Low complexity" evidence="4">
    <location>
        <begin position="160"/>
        <end position="177"/>
    </location>
</feature>
<comment type="caution">
    <text evidence="6">The sequence shown here is derived from an EMBL/GenBank/DDBJ whole genome shotgun (WGS) entry which is preliminary data.</text>
</comment>
<dbReference type="CDD" id="cd00073">
    <property type="entry name" value="H15"/>
    <property type="match status" value="1"/>
</dbReference>
<keyword evidence="3" id="KW-0158">Chromosome</keyword>
<dbReference type="GO" id="GO:0000786">
    <property type="term" value="C:nucleosome"/>
    <property type="evidence" value="ECO:0007669"/>
    <property type="project" value="InterPro"/>
</dbReference>
<dbReference type="SMART" id="SM00526">
    <property type="entry name" value="H15"/>
    <property type="match status" value="1"/>
</dbReference>
<evidence type="ECO:0000256" key="1">
    <source>
        <dbReference type="ARBA" id="ARBA00020833"/>
    </source>
</evidence>
<feature type="compositionally biased region" description="Low complexity" evidence="4">
    <location>
        <begin position="258"/>
        <end position="270"/>
    </location>
</feature>
<proteinExistence type="inferred from homology"/>
<dbReference type="InterPro" id="IPR005818">
    <property type="entry name" value="Histone_H1/H5_H15"/>
</dbReference>
<feature type="region of interest" description="Disordered" evidence="4">
    <location>
        <begin position="145"/>
        <end position="270"/>
    </location>
</feature>
<dbReference type="GO" id="GO:0003677">
    <property type="term" value="F:DNA binding"/>
    <property type="evidence" value="ECO:0007669"/>
    <property type="project" value="UniProtKB-KW"/>
</dbReference>
<dbReference type="InterPro" id="IPR036390">
    <property type="entry name" value="WH_DNA-bd_sf"/>
</dbReference>
<keyword evidence="3" id="KW-0539">Nucleus</keyword>
<dbReference type="PROSITE" id="PS51504">
    <property type="entry name" value="H15"/>
    <property type="match status" value="1"/>
</dbReference>
<accession>A0A8H3V6Y0</accession>
<organism evidence="6 7">
    <name type="scientific">Venturia inaequalis</name>
    <name type="common">Apple scab fungus</name>
    <dbReference type="NCBI Taxonomy" id="5025"/>
    <lineage>
        <taxon>Eukaryota</taxon>
        <taxon>Fungi</taxon>
        <taxon>Dikarya</taxon>
        <taxon>Ascomycota</taxon>
        <taxon>Pezizomycotina</taxon>
        <taxon>Dothideomycetes</taxon>
        <taxon>Pleosporomycetidae</taxon>
        <taxon>Venturiales</taxon>
        <taxon>Venturiaceae</taxon>
        <taxon>Venturia</taxon>
    </lineage>
</organism>
<dbReference type="Gene3D" id="1.10.10.10">
    <property type="entry name" value="Winged helix-like DNA-binding domain superfamily/Winged helix DNA-binding domain"/>
    <property type="match status" value="1"/>
</dbReference>
<dbReference type="Pfam" id="PF00538">
    <property type="entry name" value="Linker_histone"/>
    <property type="match status" value="1"/>
</dbReference>
<dbReference type="GO" id="GO:0006334">
    <property type="term" value="P:nucleosome assembly"/>
    <property type="evidence" value="ECO:0007669"/>
    <property type="project" value="InterPro"/>
</dbReference>
<evidence type="ECO:0000256" key="3">
    <source>
        <dbReference type="RuleBase" id="RU003894"/>
    </source>
</evidence>
<dbReference type="GO" id="GO:0030527">
    <property type="term" value="F:structural constituent of chromatin"/>
    <property type="evidence" value="ECO:0007669"/>
    <property type="project" value="InterPro"/>
</dbReference>
<dbReference type="SUPFAM" id="SSF46785">
    <property type="entry name" value="Winged helix' DNA-binding domain"/>
    <property type="match status" value="1"/>
</dbReference>
<protein>
    <recommendedName>
        <fullName evidence="1">Histone H1</fullName>
    </recommendedName>
</protein>
<feature type="compositionally biased region" description="Low complexity" evidence="4">
    <location>
        <begin position="185"/>
        <end position="220"/>
    </location>
</feature>
<gene>
    <name evidence="6" type="ORF">BLS_007328</name>
</gene>
<feature type="region of interest" description="Disordered" evidence="4">
    <location>
        <begin position="1"/>
        <end position="22"/>
    </location>
</feature>
<dbReference type="Proteomes" id="UP000433883">
    <property type="component" value="Unassembled WGS sequence"/>
</dbReference>
<evidence type="ECO:0000256" key="4">
    <source>
        <dbReference type="SAM" id="MobiDB-lite"/>
    </source>
</evidence>
<dbReference type="InterPro" id="IPR005819">
    <property type="entry name" value="H1/H5"/>
</dbReference>
<dbReference type="AlphaFoldDB" id="A0A8H3V6Y0"/>
<comment type="similarity">
    <text evidence="3">Belongs to the histone H1/H5 family.</text>
</comment>
<name>A0A8H3V6Y0_VENIN</name>
<reference evidence="6 7" key="1">
    <citation type="submission" date="2019-11" db="EMBL/GenBank/DDBJ databases">
        <title>Venturia inaequalis Genome Resource.</title>
        <authorList>
            <person name="Lichtner F.J."/>
        </authorList>
    </citation>
    <scope>NUCLEOTIDE SEQUENCE [LARGE SCALE GENOMIC DNA]</scope>
    <source>
        <strain evidence="6">Bline_iso_100314</strain>
    </source>
</reference>
<dbReference type="EMBL" id="WNWQ01000057">
    <property type="protein sequence ID" value="KAE9981499.1"/>
    <property type="molecule type" value="Genomic_DNA"/>
</dbReference>
<feature type="domain" description="H15" evidence="5">
    <location>
        <begin position="20"/>
        <end position="96"/>
    </location>
</feature>
<evidence type="ECO:0000313" key="6">
    <source>
        <dbReference type="EMBL" id="KAE9981499.1"/>
    </source>
</evidence>
<dbReference type="InterPro" id="IPR036388">
    <property type="entry name" value="WH-like_DNA-bd_sf"/>
</dbReference>
<dbReference type="PRINTS" id="PR00624">
    <property type="entry name" value="HISTONEH5"/>
</dbReference>
<evidence type="ECO:0000256" key="2">
    <source>
        <dbReference type="ARBA" id="ARBA00023125"/>
    </source>
</evidence>
<sequence>MPPKKTAAPKAKAAAAAGPQHASYQDMVKEAIVNLKERNGSSRQAIKKYIQANNNLGSTSDASFTNHISKALKSGEENGVFERPKGMNNLSSHLPHFSHESFVAMVHNESSDLELILTYVVIGASGPVKLKKPAAKVAALAKPVAAAAKPKAAEKKAAAPKKTTAAAAKKAAAAPKKAVGRPKKTPAAPAPKAKAAASKPKANASKPRAAPAVVEKPAVVLGKTKSGRVTKSTAPQPKPTVKKAAAKKATPKKKAATPKKATPRATPKKA</sequence>
<keyword evidence="2 3" id="KW-0238">DNA-binding</keyword>
<comment type="subcellular location">
    <subcellularLocation>
        <location evidence="3">Nucleus</location>
    </subcellularLocation>
</comment>
<evidence type="ECO:0000313" key="7">
    <source>
        <dbReference type="Proteomes" id="UP000433883"/>
    </source>
</evidence>
<evidence type="ECO:0000259" key="5">
    <source>
        <dbReference type="PROSITE" id="PS51504"/>
    </source>
</evidence>